<gene>
    <name evidence="1" type="primary">AVEN_118406_1</name>
    <name evidence="1" type="ORF">TNCT_728051</name>
</gene>
<dbReference type="AlphaFoldDB" id="A0A8X6JDR9"/>
<dbReference type="EMBL" id="BMAO01015593">
    <property type="protein sequence ID" value="GFR02856.1"/>
    <property type="molecule type" value="Genomic_DNA"/>
</dbReference>
<dbReference type="PANTHER" id="PTHR23409">
    <property type="entry name" value="RIBONUCLEOSIDE-DIPHOSPHATE REDUCTASE SMALL CHAIN"/>
    <property type="match status" value="1"/>
</dbReference>
<sequence length="728" mass="83213">MIFILIQREIDVETETLLPKFDIPLYNDDHADFVAGFNANVKKIFIDPPLVFTLIKNNRQIEIELKRGWDWIVTSAKGNQLLKLLRVDPNKDFLISHNPDGFSVIRNYHTPDKEIFKNQEINLIARESILDHTYEIKLDEGDLLQEINSKLLDVGLNDVKFLKSNGQIIVSLPFNINIEFKQDSCPQLMTALNITDDVYVIRGEQLKIEFLYTQQASSIKDESFDAIVYKVFPTTRKETKSETFFIPSGMYHRAKDLFKEFKFIFLQLTAVSRVRLHVPENILVTFGERLKDLLGFVQKTFTHGDYKSEYPLELRAGITEIYVYCDIVSESLVGDSSASILKIIPVGNENSDQIVKYTLQFLCTLELRSSFLINLRRYALLLMIQAGKYLGKRLLTSGRNIVEEVSQGMSFRNAARDQLRQSGREITTDILRKLKGGGIRKEASQKNFLRAGLFYKDTVEEFDDTDLTATGKNLGLKERLDHVKEGKIFDMCGILHTDLGTQPRLLISGTTIRVRLLKAKDEFTLLAKSGNYRLQIENISLFIRKCDVSSSILVGHEKALEQSLVQMPFTRIETKIFTLSSGLKSVIIPNAVNGILPSRMILGLVSNSAFNGDFQKNPFNFKNYNLSYISLSENGVQIPMSAYTPSYKNNLFARNYLSLFTDLAQNNTNVTREEYKNNTCLYVFDLTQDFSASDPFMNVARSGDISVHLKFYEDLLETLTLLVYMEMQ</sequence>
<protein>
    <submittedName>
        <fullName evidence="1">Uncharacterized protein</fullName>
    </submittedName>
</protein>
<proteinExistence type="predicted"/>
<comment type="caution">
    <text evidence="1">The sequence shown here is derived from an EMBL/GenBank/DDBJ whole genome shotgun (WGS) entry which is preliminary data.</text>
</comment>
<evidence type="ECO:0000313" key="1">
    <source>
        <dbReference type="EMBL" id="GFR02856.1"/>
    </source>
</evidence>
<dbReference type="GO" id="GO:0005829">
    <property type="term" value="C:cytosol"/>
    <property type="evidence" value="ECO:0007669"/>
    <property type="project" value="TreeGrafter"/>
</dbReference>
<dbReference type="GO" id="GO:0004748">
    <property type="term" value="F:ribonucleoside-diphosphate reductase activity, thioredoxin disulfide as acceptor"/>
    <property type="evidence" value="ECO:0007669"/>
    <property type="project" value="TreeGrafter"/>
</dbReference>
<name>A0A8X6JDR9_TRICU</name>
<dbReference type="InterPro" id="IPR000358">
    <property type="entry name" value="RNR_small_fam"/>
</dbReference>
<accession>A0A8X6JDR9</accession>
<evidence type="ECO:0000313" key="2">
    <source>
        <dbReference type="Proteomes" id="UP000887116"/>
    </source>
</evidence>
<dbReference type="Proteomes" id="UP000887116">
    <property type="component" value="Unassembled WGS sequence"/>
</dbReference>
<keyword evidence="2" id="KW-1185">Reference proteome</keyword>
<dbReference type="PANTHER" id="PTHR23409:SF21">
    <property type="entry name" value="CAPSID PROTEIN"/>
    <property type="match status" value="1"/>
</dbReference>
<reference evidence="1" key="1">
    <citation type="submission" date="2020-07" db="EMBL/GenBank/DDBJ databases">
        <title>Multicomponent nature underlies the extraordinary mechanical properties of spider dragline silk.</title>
        <authorList>
            <person name="Kono N."/>
            <person name="Nakamura H."/>
            <person name="Mori M."/>
            <person name="Yoshida Y."/>
            <person name="Ohtoshi R."/>
            <person name="Malay A.D."/>
            <person name="Moran D.A.P."/>
            <person name="Tomita M."/>
            <person name="Numata K."/>
            <person name="Arakawa K."/>
        </authorList>
    </citation>
    <scope>NUCLEOTIDE SEQUENCE</scope>
</reference>
<dbReference type="GO" id="GO:0009263">
    <property type="term" value="P:deoxyribonucleotide biosynthetic process"/>
    <property type="evidence" value="ECO:0007669"/>
    <property type="project" value="InterPro"/>
</dbReference>
<dbReference type="OrthoDB" id="5862508at2759"/>
<organism evidence="1 2">
    <name type="scientific">Trichonephila clavata</name>
    <name type="common">Joro spider</name>
    <name type="synonym">Nephila clavata</name>
    <dbReference type="NCBI Taxonomy" id="2740835"/>
    <lineage>
        <taxon>Eukaryota</taxon>
        <taxon>Metazoa</taxon>
        <taxon>Ecdysozoa</taxon>
        <taxon>Arthropoda</taxon>
        <taxon>Chelicerata</taxon>
        <taxon>Arachnida</taxon>
        <taxon>Araneae</taxon>
        <taxon>Araneomorphae</taxon>
        <taxon>Entelegynae</taxon>
        <taxon>Araneoidea</taxon>
        <taxon>Nephilidae</taxon>
        <taxon>Trichonephila</taxon>
    </lineage>
</organism>